<reference evidence="2 3" key="1">
    <citation type="submission" date="2017-03" db="EMBL/GenBank/DDBJ databases">
        <authorList>
            <person name="Afonso C.L."/>
            <person name="Miller P.J."/>
            <person name="Scott M.A."/>
            <person name="Spackman E."/>
            <person name="Goraichik I."/>
            <person name="Dimitrov K.M."/>
            <person name="Suarez D.L."/>
            <person name="Swayne D.E."/>
        </authorList>
    </citation>
    <scope>NUCLEOTIDE SEQUENCE [LARGE SCALE GENOMIC DNA]</scope>
    <source>
        <strain evidence="2 3">CECT 7751</strain>
    </source>
</reference>
<dbReference type="GO" id="GO:0003955">
    <property type="term" value="F:NAD(P)H dehydrogenase (quinone) activity"/>
    <property type="evidence" value="ECO:0007669"/>
    <property type="project" value="UniProtKB-EC"/>
</dbReference>
<dbReference type="CDD" id="cd05269">
    <property type="entry name" value="TMR_SDR_a"/>
    <property type="match status" value="1"/>
</dbReference>
<dbReference type="Proteomes" id="UP000193963">
    <property type="component" value="Unassembled WGS sequence"/>
</dbReference>
<dbReference type="PANTHER" id="PTHR47129:SF1">
    <property type="entry name" value="NMRA-LIKE DOMAIN-CONTAINING PROTEIN"/>
    <property type="match status" value="1"/>
</dbReference>
<dbReference type="Pfam" id="PF05368">
    <property type="entry name" value="NmrA"/>
    <property type="match status" value="1"/>
</dbReference>
<proteinExistence type="predicted"/>
<dbReference type="SUPFAM" id="SSF51735">
    <property type="entry name" value="NAD(P)-binding Rossmann-fold domains"/>
    <property type="match status" value="1"/>
</dbReference>
<dbReference type="Gene3D" id="3.90.25.10">
    <property type="entry name" value="UDP-galactose 4-epimerase, domain 1"/>
    <property type="match status" value="1"/>
</dbReference>
<dbReference type="Gene3D" id="3.40.50.720">
    <property type="entry name" value="NAD(P)-binding Rossmann-like Domain"/>
    <property type="match status" value="1"/>
</dbReference>
<gene>
    <name evidence="2" type="primary">qorB_2</name>
    <name evidence="2" type="ORF">PSM7751_00991</name>
</gene>
<dbReference type="RefSeq" id="WP_085887270.1">
    <property type="nucleotide sequence ID" value="NZ_FWFN01000002.1"/>
</dbReference>
<name>A0A1X6YPK1_9RHOB</name>
<evidence type="ECO:0000313" key="3">
    <source>
        <dbReference type="Proteomes" id="UP000193963"/>
    </source>
</evidence>
<evidence type="ECO:0000313" key="2">
    <source>
        <dbReference type="EMBL" id="SLN26803.1"/>
    </source>
</evidence>
<evidence type="ECO:0000259" key="1">
    <source>
        <dbReference type="Pfam" id="PF05368"/>
    </source>
</evidence>
<feature type="domain" description="NmrA-like" evidence="1">
    <location>
        <begin position="2"/>
        <end position="261"/>
    </location>
</feature>
<dbReference type="EC" id="1.6.5.2" evidence="2"/>
<protein>
    <submittedName>
        <fullName evidence="2">Quinone oxidoreductase 2</fullName>
        <ecNumber evidence="2">1.6.5.2</ecNumber>
    </submittedName>
</protein>
<dbReference type="EMBL" id="FWFN01000002">
    <property type="protein sequence ID" value="SLN26803.1"/>
    <property type="molecule type" value="Genomic_DNA"/>
</dbReference>
<dbReference type="InterPro" id="IPR008030">
    <property type="entry name" value="NmrA-like"/>
</dbReference>
<dbReference type="InterPro" id="IPR036291">
    <property type="entry name" value="NAD(P)-bd_dom_sf"/>
</dbReference>
<keyword evidence="3" id="KW-1185">Reference proteome</keyword>
<dbReference type="OrthoDB" id="7771794at2"/>
<dbReference type="InterPro" id="IPR052718">
    <property type="entry name" value="NmrA-type_oxidoreductase"/>
</dbReference>
<sequence>MSDKILVTGASGQLGALVVDSLLAKVPAERVVAMVRRAEAAAPLEAKGVEVRLASYGDAEALARALSGISRVLLISSSEVGNDRAAQHKSVIDAAKDAGVELIAYTSILRADESGLWLGVDHRATEAMLAESGLPVALLRNGWYTENLTGSLGQALEAGAIIGASGAGRYSTATRADYAEAAAAVLVKEDASGTYELAGSESFDMTEFAAEVSRVAGREVLYADMPEAELKAIYIDAGLPEVVAHMLADSSAHAAKGDLEGSGAGLEALTGRKSTPWQETVKAALT</sequence>
<keyword evidence="2" id="KW-0560">Oxidoreductase</keyword>
<accession>A0A1X6YPK1</accession>
<organism evidence="2 3">
    <name type="scientific">Pseudooceanicola marinus</name>
    <dbReference type="NCBI Taxonomy" id="396013"/>
    <lineage>
        <taxon>Bacteria</taxon>
        <taxon>Pseudomonadati</taxon>
        <taxon>Pseudomonadota</taxon>
        <taxon>Alphaproteobacteria</taxon>
        <taxon>Rhodobacterales</taxon>
        <taxon>Paracoccaceae</taxon>
        <taxon>Pseudooceanicola</taxon>
    </lineage>
</organism>
<dbReference type="PANTHER" id="PTHR47129">
    <property type="entry name" value="QUINONE OXIDOREDUCTASE 2"/>
    <property type="match status" value="1"/>
</dbReference>
<dbReference type="AlphaFoldDB" id="A0A1X6YPK1"/>